<name>A0A6A5KIR4_9PLEO</name>
<keyword evidence="3" id="KW-1185">Reference proteome</keyword>
<protein>
    <submittedName>
        <fullName evidence="2">Uncharacterized protein</fullName>
    </submittedName>
</protein>
<dbReference type="AlphaFoldDB" id="A0A6A5KIR4"/>
<evidence type="ECO:0000256" key="1">
    <source>
        <dbReference type="SAM" id="MobiDB-lite"/>
    </source>
</evidence>
<evidence type="ECO:0000313" key="3">
    <source>
        <dbReference type="Proteomes" id="UP000800040"/>
    </source>
</evidence>
<feature type="region of interest" description="Disordered" evidence="1">
    <location>
        <begin position="19"/>
        <end position="65"/>
    </location>
</feature>
<accession>A0A6A5KIR4</accession>
<organism evidence="2 3">
    <name type="scientific">Decorospora gaudefroyi</name>
    <dbReference type="NCBI Taxonomy" id="184978"/>
    <lineage>
        <taxon>Eukaryota</taxon>
        <taxon>Fungi</taxon>
        <taxon>Dikarya</taxon>
        <taxon>Ascomycota</taxon>
        <taxon>Pezizomycotina</taxon>
        <taxon>Dothideomycetes</taxon>
        <taxon>Pleosporomycetidae</taxon>
        <taxon>Pleosporales</taxon>
        <taxon>Pleosporineae</taxon>
        <taxon>Pleosporaceae</taxon>
        <taxon>Decorospora</taxon>
    </lineage>
</organism>
<proteinExistence type="predicted"/>
<gene>
    <name evidence="2" type="ORF">BDW02DRAFT_594908</name>
</gene>
<dbReference type="EMBL" id="ML975254">
    <property type="protein sequence ID" value="KAF1838255.1"/>
    <property type="molecule type" value="Genomic_DNA"/>
</dbReference>
<sequence length="211" mass="22504">MSHSVYLPIPTPTPYNVVYVGGPPDDDEATDPGSPGDYTVHYTRLPPTSEATSVVGMDNSDPSNAVEDFSDVALPMDTTSVSMPPQQTPPQQQPDSWAVFAVPPSSPNPGADSNIDYDTFMPDPGYVNPNWHPTGTVEDQRVDAVAAVDVAVVSSSPLSDDTAQRASWLWKPAVVVETVDAAPAAISEEAGMGEYKGGSCRVRRRKWAKTV</sequence>
<evidence type="ECO:0000313" key="2">
    <source>
        <dbReference type="EMBL" id="KAF1838255.1"/>
    </source>
</evidence>
<dbReference type="Proteomes" id="UP000800040">
    <property type="component" value="Unassembled WGS sequence"/>
</dbReference>
<reference evidence="2" key="1">
    <citation type="submission" date="2020-01" db="EMBL/GenBank/DDBJ databases">
        <authorList>
            <consortium name="DOE Joint Genome Institute"/>
            <person name="Haridas S."/>
            <person name="Albert R."/>
            <person name="Binder M."/>
            <person name="Bloem J."/>
            <person name="Labutti K."/>
            <person name="Salamov A."/>
            <person name="Andreopoulos B."/>
            <person name="Baker S.E."/>
            <person name="Barry K."/>
            <person name="Bills G."/>
            <person name="Bluhm B.H."/>
            <person name="Cannon C."/>
            <person name="Castanera R."/>
            <person name="Culley D.E."/>
            <person name="Daum C."/>
            <person name="Ezra D."/>
            <person name="Gonzalez J.B."/>
            <person name="Henrissat B."/>
            <person name="Kuo A."/>
            <person name="Liang C."/>
            <person name="Lipzen A."/>
            <person name="Lutzoni F."/>
            <person name="Magnuson J."/>
            <person name="Mondo S."/>
            <person name="Nolan M."/>
            <person name="Ohm R."/>
            <person name="Pangilinan J."/>
            <person name="Park H.-J."/>
            <person name="Ramirez L."/>
            <person name="Alfaro M."/>
            <person name="Sun H."/>
            <person name="Tritt A."/>
            <person name="Yoshinaga Y."/>
            <person name="Zwiers L.-H."/>
            <person name="Turgeon B.G."/>
            <person name="Goodwin S.B."/>
            <person name="Spatafora J.W."/>
            <person name="Crous P.W."/>
            <person name="Grigoriev I.V."/>
        </authorList>
    </citation>
    <scope>NUCLEOTIDE SEQUENCE</scope>
    <source>
        <strain evidence="2">P77</strain>
    </source>
</reference>